<protein>
    <recommendedName>
        <fullName evidence="3">Cellobiose phosphorylase</fullName>
    </recommendedName>
</protein>
<gene>
    <name evidence="1" type="ORF">Epro_0625</name>
</gene>
<dbReference type="AlphaFoldDB" id="A0A0G3WKM1"/>
<dbReference type="PATRIC" id="fig|1408281.3.peg.640"/>
<dbReference type="InterPro" id="IPR008928">
    <property type="entry name" value="6-hairpin_glycosidase_sf"/>
</dbReference>
<organism evidence="1 2">
    <name type="scientific">Endomicrobium proavitum</name>
    <dbReference type="NCBI Taxonomy" id="1408281"/>
    <lineage>
        <taxon>Bacteria</taxon>
        <taxon>Pseudomonadati</taxon>
        <taxon>Elusimicrobiota</taxon>
        <taxon>Endomicrobiia</taxon>
        <taxon>Endomicrobiales</taxon>
        <taxon>Endomicrobiaceae</taxon>
        <taxon>Endomicrobium</taxon>
    </lineage>
</organism>
<dbReference type="OrthoDB" id="38684at2"/>
<dbReference type="Proteomes" id="UP000035337">
    <property type="component" value="Chromosome"/>
</dbReference>
<dbReference type="SUPFAM" id="SSF48208">
    <property type="entry name" value="Six-hairpin glycosidases"/>
    <property type="match status" value="1"/>
</dbReference>
<evidence type="ECO:0000313" key="2">
    <source>
        <dbReference type="Proteomes" id="UP000035337"/>
    </source>
</evidence>
<reference evidence="1 2" key="1">
    <citation type="submission" date="2014-09" db="EMBL/GenBank/DDBJ databases">
        <title>Complete genome sequence of Endomicrobium proavitum.</title>
        <authorList>
            <person name="Zheng H."/>
        </authorList>
    </citation>
    <scope>NUCLEOTIDE SEQUENCE [LARGE SCALE GENOMIC DNA]</scope>
    <source>
        <strain evidence="1 2">Rsa215</strain>
    </source>
</reference>
<evidence type="ECO:0000313" key="1">
    <source>
        <dbReference type="EMBL" id="AKL98004.1"/>
    </source>
</evidence>
<dbReference type="KEGG" id="epo:Epro_0625"/>
<proteinExistence type="predicted"/>
<dbReference type="GO" id="GO:0005975">
    <property type="term" value="P:carbohydrate metabolic process"/>
    <property type="evidence" value="ECO:0007669"/>
    <property type="project" value="InterPro"/>
</dbReference>
<keyword evidence="2" id="KW-1185">Reference proteome</keyword>
<evidence type="ECO:0008006" key="3">
    <source>
        <dbReference type="Google" id="ProtNLM"/>
    </source>
</evidence>
<dbReference type="STRING" id="1408281.Epro_0625"/>
<accession>A0A0G3WKM1</accession>
<name>A0A0G3WKM1_9BACT</name>
<dbReference type="RefSeq" id="WP_052570529.1">
    <property type="nucleotide sequence ID" value="NZ_CP009498.1"/>
</dbReference>
<sequence>MSGQKVNYYLKDDGTFVIENYNAAPSFASFFPGIAGLKGIPMWAYYVNRAQGVSTFGIKNKNQAIMEFYPANTAYTLVSTLGFRTFLKIKKSGKTINYEAFKVNPCYPVKQTMFITSSDMSIEEVNETLGIKITVRYATLPNEPVAALLRSVNVENISKANLEIEIADGMPKLIPYFVSQWAQKFMSTTIQAWTTVDNFEKTGNPFFRLRVDTADSAEVVEIHEGNFYFGKVSDGKSEKKAGVIIDPQVLFGSDLSFEYPREFFSYDKKFQYPKHQFADNKYPCAFSYASVKLAAKKSFTLYSAAGHIESVAALNAFVNKATPKYFENKIADNKKLINSITDNVATKSASNNFDKYIRQTYLDNVMRGGYPITFKDGDKSASYYVYSRKHGDLERDYNEFQVSPNYYSQGNGNFRDVNQNRRKDIFFNPKMGASAVKIFYNLIQIDANNPLVVKGAYYIIDVKNPYYKNIAAQIVNNSDKKKVEEFFKKGFEPGQLAMFLTGEKIKIKVSLEEFVAKAVVNAQVINDAEHGEGFWVDHWTYNLDLLDSFLAIYPEKESDVVFKDKTYTYYDCNHYVVPRDKKHVLTSDGKVRRYAAVVKSDEKTALIKSRKVNPNALRTKNGTGSVYQNNLASKFLTMISVKLSCLDPDGIGIEMESDKPGWYDSLNGLPGIFGSSVCETFELKRFIEYFKSVLEKNPSEKVSIPEETARLVYGLAKLLNTKLDAFSFWNEAETLKENYRAKVFTGISGAEKTFNAQDIILFLNAGIKKINEGLKKALDPKSGLYFTYFRYEAVKYRQINSKNANGLPCVKVLKFQRSPLPLFLEGEVHYLKSEKNKETILKHIQKMRASNVYDKKLGMFKVNESLKPESLEIGRTRVFLPGWLENESVFMHMAYKYLLEILKSGHYDEFFKEIKTGLVCFTDPKVYGRSILENSSFICSSAFADAKNHGRGFVARLSGSAAELIDMWLRMTVGDKPFSFENGKLSLEFKPVIHSSFFTKDGKFSFKLFCSTDVTYVNPKKLSTYSKDAKIKKIEIVWKDNSKQIINGSVIASQAAQKVRDVLAKSITLYY</sequence>
<dbReference type="EMBL" id="CP009498">
    <property type="protein sequence ID" value="AKL98004.1"/>
    <property type="molecule type" value="Genomic_DNA"/>
</dbReference>